<dbReference type="Proteomes" id="UP000198623">
    <property type="component" value="Unassembled WGS sequence"/>
</dbReference>
<evidence type="ECO:0000313" key="2">
    <source>
        <dbReference type="EMBL" id="SFF83754.1"/>
    </source>
</evidence>
<gene>
    <name evidence="1" type="ORF">SAMN05216175_101289</name>
    <name evidence="2" type="ORF">SAMN05216175_101297</name>
</gene>
<protein>
    <recommendedName>
        <fullName evidence="4">Lipoprotein</fullName>
    </recommendedName>
</protein>
<organism evidence="1 3">
    <name type="scientific">Neptunomonas qingdaonensis</name>
    <dbReference type="NCBI Taxonomy" id="1045558"/>
    <lineage>
        <taxon>Bacteria</taxon>
        <taxon>Pseudomonadati</taxon>
        <taxon>Pseudomonadota</taxon>
        <taxon>Gammaproteobacteria</taxon>
        <taxon>Oceanospirillales</taxon>
        <taxon>Oceanospirillaceae</taxon>
        <taxon>Neptunomonas</taxon>
    </lineage>
</organism>
<reference evidence="1" key="2">
    <citation type="submission" date="2016-10" db="EMBL/GenBank/DDBJ databases">
        <authorList>
            <person name="de Groot N.N."/>
        </authorList>
    </citation>
    <scope>NUCLEOTIDE SEQUENCE [LARGE SCALE GENOMIC DNA]</scope>
    <source>
        <strain evidence="1">CGMCC 1.10971</strain>
    </source>
</reference>
<accession>A0A1I2LYF0</accession>
<dbReference type="PROSITE" id="PS51257">
    <property type="entry name" value="PROKAR_LIPOPROTEIN"/>
    <property type="match status" value="1"/>
</dbReference>
<dbReference type="Pfam" id="PF20487">
    <property type="entry name" value="DUF6726"/>
    <property type="match status" value="1"/>
</dbReference>
<evidence type="ECO:0008006" key="4">
    <source>
        <dbReference type="Google" id="ProtNLM"/>
    </source>
</evidence>
<reference evidence="3" key="1">
    <citation type="submission" date="2016-10" db="EMBL/GenBank/DDBJ databases">
        <authorList>
            <person name="Varghese N."/>
            <person name="Submissions S."/>
        </authorList>
    </citation>
    <scope>NUCLEOTIDE SEQUENCE [LARGE SCALE GENOMIC DNA]</scope>
    <source>
        <strain evidence="3">CGMCC 1.10971</strain>
    </source>
</reference>
<name>A0A1I2LYF0_9GAMM</name>
<dbReference type="RefSeq" id="WP_090723423.1">
    <property type="nucleotide sequence ID" value="NZ_FOOU01000001.1"/>
</dbReference>
<dbReference type="EMBL" id="FOOU01000001">
    <property type="protein sequence ID" value="SFF83754.1"/>
    <property type="molecule type" value="Genomic_DNA"/>
</dbReference>
<dbReference type="EMBL" id="FOOU01000001">
    <property type="protein sequence ID" value="SFF83588.1"/>
    <property type="molecule type" value="Genomic_DNA"/>
</dbReference>
<evidence type="ECO:0000313" key="3">
    <source>
        <dbReference type="Proteomes" id="UP000198623"/>
    </source>
</evidence>
<keyword evidence="3" id="KW-1185">Reference proteome</keyword>
<sequence>MKPLIIVLLALSLQGCFLTKVVTVPMRVGGAVISVVPVVGNVADAAIDTTADVIDLVPL</sequence>
<proteinExistence type="predicted"/>
<evidence type="ECO:0000313" key="1">
    <source>
        <dbReference type="EMBL" id="SFF83588.1"/>
    </source>
</evidence>
<dbReference type="InterPro" id="IPR046613">
    <property type="entry name" value="DUF6726"/>
</dbReference>
<dbReference type="AlphaFoldDB" id="A0A1I2LYF0"/>